<gene>
    <name evidence="2" type="primary">OSJNBb0075E08.27</name>
</gene>
<dbReference type="Proteomes" id="UP000000763">
    <property type="component" value="Chromosome 2"/>
</dbReference>
<protein>
    <submittedName>
        <fullName evidence="2">Uncharacterized protein</fullName>
    </submittedName>
</protein>
<accession>Q6EQV0</accession>
<name>Q6EQV0_ORYSJ</name>
<evidence type="ECO:0000313" key="2">
    <source>
        <dbReference type="EMBL" id="BAD28970.1"/>
    </source>
</evidence>
<reference evidence="3" key="1">
    <citation type="journal article" date="2005" name="Nature">
        <title>The map-based sequence of the rice genome.</title>
        <authorList>
            <consortium name="International rice genome sequencing project (IRGSP)"/>
            <person name="Matsumoto T."/>
            <person name="Wu J."/>
            <person name="Kanamori H."/>
            <person name="Katayose Y."/>
            <person name="Fujisawa M."/>
            <person name="Namiki N."/>
            <person name="Mizuno H."/>
            <person name="Yamamoto K."/>
            <person name="Antonio B.A."/>
            <person name="Baba T."/>
            <person name="Sakata K."/>
            <person name="Nagamura Y."/>
            <person name="Aoki H."/>
            <person name="Arikawa K."/>
            <person name="Arita K."/>
            <person name="Bito T."/>
            <person name="Chiden Y."/>
            <person name="Fujitsuka N."/>
            <person name="Fukunaka R."/>
            <person name="Hamada M."/>
            <person name="Harada C."/>
            <person name="Hayashi A."/>
            <person name="Hijishita S."/>
            <person name="Honda M."/>
            <person name="Hosokawa S."/>
            <person name="Ichikawa Y."/>
            <person name="Idonuma A."/>
            <person name="Iijima M."/>
            <person name="Ikeda M."/>
            <person name="Ikeno M."/>
            <person name="Ito K."/>
            <person name="Ito S."/>
            <person name="Ito T."/>
            <person name="Ito Y."/>
            <person name="Ito Y."/>
            <person name="Iwabuchi A."/>
            <person name="Kamiya K."/>
            <person name="Karasawa W."/>
            <person name="Kurita K."/>
            <person name="Katagiri S."/>
            <person name="Kikuta A."/>
            <person name="Kobayashi H."/>
            <person name="Kobayashi N."/>
            <person name="Machita K."/>
            <person name="Maehara T."/>
            <person name="Masukawa M."/>
            <person name="Mizubayashi T."/>
            <person name="Mukai Y."/>
            <person name="Nagasaki H."/>
            <person name="Nagata Y."/>
            <person name="Naito S."/>
            <person name="Nakashima M."/>
            <person name="Nakama Y."/>
            <person name="Nakamichi Y."/>
            <person name="Nakamura M."/>
            <person name="Meguro A."/>
            <person name="Negishi M."/>
            <person name="Ohta I."/>
            <person name="Ohta T."/>
            <person name="Okamoto M."/>
            <person name="Ono N."/>
            <person name="Saji S."/>
            <person name="Sakaguchi M."/>
            <person name="Sakai K."/>
            <person name="Shibata M."/>
            <person name="Shimokawa T."/>
            <person name="Song J."/>
            <person name="Takazaki Y."/>
            <person name="Terasawa K."/>
            <person name="Tsugane M."/>
            <person name="Tsuji K."/>
            <person name="Ueda S."/>
            <person name="Waki K."/>
            <person name="Yamagata H."/>
            <person name="Yamamoto M."/>
            <person name="Yamamoto S."/>
            <person name="Yamane H."/>
            <person name="Yoshiki S."/>
            <person name="Yoshihara R."/>
            <person name="Yukawa K."/>
            <person name="Zhong H."/>
            <person name="Yano M."/>
            <person name="Yuan Q."/>
            <person name="Ouyang S."/>
            <person name="Liu J."/>
            <person name="Jones K.M."/>
            <person name="Gansberger K."/>
            <person name="Moffat K."/>
            <person name="Hill J."/>
            <person name="Bera J."/>
            <person name="Fadrosh D."/>
            <person name="Jin S."/>
            <person name="Johri S."/>
            <person name="Kim M."/>
            <person name="Overton L."/>
            <person name="Reardon M."/>
            <person name="Tsitrin T."/>
            <person name="Vuong H."/>
            <person name="Weaver B."/>
            <person name="Ciecko A."/>
            <person name="Tallon L."/>
            <person name="Jackson J."/>
            <person name="Pai G."/>
            <person name="Aken S.V."/>
            <person name="Utterback T."/>
            <person name="Reidmuller S."/>
            <person name="Feldblyum T."/>
            <person name="Hsiao J."/>
            <person name="Zismann V."/>
            <person name="Iobst S."/>
            <person name="de Vazeille A.R."/>
            <person name="Buell C.R."/>
            <person name="Ying K."/>
            <person name="Li Y."/>
            <person name="Lu T."/>
            <person name="Huang Y."/>
            <person name="Zhao Q."/>
            <person name="Feng Q."/>
            <person name="Zhang L."/>
            <person name="Zhu J."/>
            <person name="Weng Q."/>
            <person name="Mu J."/>
            <person name="Lu Y."/>
            <person name="Fan D."/>
            <person name="Liu Y."/>
            <person name="Guan J."/>
            <person name="Zhang Y."/>
            <person name="Yu S."/>
            <person name="Liu X."/>
            <person name="Zhang Y."/>
            <person name="Hong G."/>
            <person name="Han B."/>
            <person name="Choisne N."/>
            <person name="Demange N."/>
            <person name="Orjeda G."/>
            <person name="Samain S."/>
            <person name="Cattolico L."/>
            <person name="Pelletier E."/>
            <person name="Couloux A."/>
            <person name="Segurens B."/>
            <person name="Wincker P."/>
            <person name="D'Hont A."/>
            <person name="Scarpelli C."/>
            <person name="Weissenbach J."/>
            <person name="Salanoubat M."/>
            <person name="Quetier F."/>
            <person name="Yu Y."/>
            <person name="Kim H.R."/>
            <person name="Rambo T."/>
            <person name="Currie J."/>
            <person name="Collura K."/>
            <person name="Luo M."/>
            <person name="Yang T."/>
            <person name="Ammiraju J.S.S."/>
            <person name="Engler F."/>
            <person name="Soderlund C."/>
            <person name="Wing R.A."/>
            <person name="Palmer L.E."/>
            <person name="de la Bastide M."/>
            <person name="Spiegel L."/>
            <person name="Nascimento L."/>
            <person name="Zutavern T."/>
            <person name="O'Shaughnessy A."/>
            <person name="Dike S."/>
            <person name="Dedhia N."/>
            <person name="Preston R."/>
            <person name="Balija V."/>
            <person name="McCombie W.R."/>
            <person name="Chow T."/>
            <person name="Chen H."/>
            <person name="Chung M."/>
            <person name="Chen C."/>
            <person name="Shaw J."/>
            <person name="Wu H."/>
            <person name="Hsiao K."/>
            <person name="Chao Y."/>
            <person name="Chu M."/>
            <person name="Cheng C."/>
            <person name="Hour A."/>
            <person name="Lee P."/>
            <person name="Lin S."/>
            <person name="Lin Y."/>
            <person name="Liou J."/>
            <person name="Liu S."/>
            <person name="Hsing Y."/>
            <person name="Raghuvanshi S."/>
            <person name="Mohanty A."/>
            <person name="Bharti A.K."/>
            <person name="Gaur A."/>
            <person name="Gupta V."/>
            <person name="Kumar D."/>
            <person name="Ravi V."/>
            <person name="Vij S."/>
            <person name="Kapur A."/>
            <person name="Khurana P."/>
            <person name="Khurana P."/>
            <person name="Khurana J.P."/>
            <person name="Tyagi A.K."/>
            <person name="Gaikwad K."/>
            <person name="Singh A."/>
            <person name="Dalal V."/>
            <person name="Srivastava S."/>
            <person name="Dixit A."/>
            <person name="Pal A.K."/>
            <person name="Ghazi I.A."/>
            <person name="Yadav M."/>
            <person name="Pandit A."/>
            <person name="Bhargava A."/>
            <person name="Sureshbabu K."/>
            <person name="Batra K."/>
            <person name="Sharma T.R."/>
            <person name="Mohapatra T."/>
            <person name="Singh N.K."/>
            <person name="Messing J."/>
            <person name="Nelson A.B."/>
            <person name="Fuks G."/>
            <person name="Kavchok S."/>
            <person name="Keizer G."/>
            <person name="Linton E."/>
            <person name="Llaca V."/>
            <person name="Song R."/>
            <person name="Tanyolac B."/>
            <person name="Young S."/>
            <person name="Ho-Il K."/>
            <person name="Hahn J.H."/>
            <person name="Sangsakoo G."/>
            <person name="Vanavichit A."/>
            <person name="de Mattos Luiz.A.T."/>
            <person name="Zimmer P.D."/>
            <person name="Malone G."/>
            <person name="Dellagostin O."/>
            <person name="de Oliveira A.C."/>
            <person name="Bevan M."/>
            <person name="Bancroft I."/>
            <person name="Minx P."/>
            <person name="Cordum H."/>
            <person name="Wilson R."/>
            <person name="Cheng Z."/>
            <person name="Jin W."/>
            <person name="Jiang J."/>
            <person name="Leong S.A."/>
            <person name="Iwama H."/>
            <person name="Gojobori T."/>
            <person name="Itoh T."/>
            <person name="Niimura Y."/>
            <person name="Fujii Y."/>
            <person name="Habara T."/>
            <person name="Sakai H."/>
            <person name="Sato Y."/>
            <person name="Wilson G."/>
            <person name="Kumar K."/>
            <person name="McCouch S."/>
            <person name="Juretic N."/>
            <person name="Hoen D."/>
            <person name="Wright S."/>
            <person name="Bruskiewich R."/>
            <person name="Bureau T."/>
            <person name="Miyao A."/>
            <person name="Hirochika H."/>
            <person name="Nishikawa T."/>
            <person name="Kadowaki K."/>
            <person name="Sugiura M."/>
            <person name="Burr B."/>
            <person name="Sasaki T."/>
        </authorList>
    </citation>
    <scope>NUCLEOTIDE SEQUENCE [LARGE SCALE GENOMIC DNA]</scope>
    <source>
        <strain evidence="3">cv. Nipponbare</strain>
    </source>
</reference>
<feature type="region of interest" description="Disordered" evidence="1">
    <location>
        <begin position="1"/>
        <end position="38"/>
    </location>
</feature>
<proteinExistence type="predicted"/>
<organism evidence="2 3">
    <name type="scientific">Oryza sativa subsp. japonica</name>
    <name type="common">Rice</name>
    <dbReference type="NCBI Taxonomy" id="39947"/>
    <lineage>
        <taxon>Eukaryota</taxon>
        <taxon>Viridiplantae</taxon>
        <taxon>Streptophyta</taxon>
        <taxon>Embryophyta</taxon>
        <taxon>Tracheophyta</taxon>
        <taxon>Spermatophyta</taxon>
        <taxon>Magnoliopsida</taxon>
        <taxon>Liliopsida</taxon>
        <taxon>Poales</taxon>
        <taxon>Poaceae</taxon>
        <taxon>BOP clade</taxon>
        <taxon>Oryzoideae</taxon>
        <taxon>Oryzeae</taxon>
        <taxon>Oryzinae</taxon>
        <taxon>Oryza</taxon>
        <taxon>Oryza sativa</taxon>
    </lineage>
</organism>
<dbReference type="EMBL" id="AP005653">
    <property type="protein sequence ID" value="BAD28970.1"/>
    <property type="molecule type" value="Genomic_DNA"/>
</dbReference>
<dbReference type="AlphaFoldDB" id="Q6EQV0"/>
<sequence>MTAVRRGNVRTAPQPSLGEHLERPRQTPGSTVIRGVRPNQDVGGIESTFNSRQQVPDLGLPLTIDVVMQTPCYSSLLSLDFRVGTCGIVVDTYMYQPWYSRVSTQKFSGGFVGAPMVPMPVPSTRYQCVGRGCASLPLGQVAHHAAVGTNFGHYAPPYVLSPSASTSRVLLHRLGLLADKGEAGRCLCDNKDPPPTPSRIKPAKTDRYEDNYRLVGKTEGFQDKPTVTEETIASRRKAWFSQQWLEALQENLHGYPYDRDIIGGTLCPLQTWALIGINGSARLLGETFLGPVAHCAILRRGSASGETWILQLRLSPYHPHSHRLLTKSMARRNPGHGFRCEAFAQTVPFSIFAACLWSKLVA</sequence>
<reference evidence="3" key="2">
    <citation type="journal article" date="2008" name="Nucleic Acids Res.">
        <title>The rice annotation project database (RAP-DB): 2008 update.</title>
        <authorList>
            <consortium name="The rice annotation project (RAP)"/>
        </authorList>
    </citation>
    <scope>GENOME REANNOTATION</scope>
    <source>
        <strain evidence="3">cv. Nipponbare</strain>
    </source>
</reference>
<evidence type="ECO:0000256" key="1">
    <source>
        <dbReference type="SAM" id="MobiDB-lite"/>
    </source>
</evidence>
<evidence type="ECO:0000313" key="3">
    <source>
        <dbReference type="Proteomes" id="UP000000763"/>
    </source>
</evidence>